<evidence type="ECO:0000256" key="7">
    <source>
        <dbReference type="ARBA" id="ARBA00023237"/>
    </source>
</evidence>
<proteinExistence type="inferred from homology"/>
<gene>
    <name evidence="8" type="ORF">CQA54_00480</name>
</gene>
<evidence type="ECO:0000256" key="3">
    <source>
        <dbReference type="ARBA" id="ARBA00022448"/>
    </source>
</evidence>
<keyword evidence="9" id="KW-1185">Reference proteome</keyword>
<dbReference type="Pfam" id="PF02321">
    <property type="entry name" value="OEP"/>
    <property type="match status" value="2"/>
</dbReference>
<dbReference type="PANTHER" id="PTHR30026">
    <property type="entry name" value="OUTER MEMBRANE PROTEIN TOLC"/>
    <property type="match status" value="1"/>
</dbReference>
<evidence type="ECO:0000313" key="9">
    <source>
        <dbReference type="Proteomes" id="UP000256514"/>
    </source>
</evidence>
<evidence type="ECO:0000256" key="1">
    <source>
        <dbReference type="ARBA" id="ARBA00004442"/>
    </source>
</evidence>
<dbReference type="Proteomes" id="UP000256514">
    <property type="component" value="Unassembled WGS sequence"/>
</dbReference>
<sequence>MKVKIALIAMLPIYMFGLNLDETIRLALQNSDVIKEQEFNAKQSRANLLAQYGRFSPKVGLQYTITQNTRVNDSVYTINLSNLQVTYNLFNGLIDFYGFKSYANLHKAQQYMYEASKQDIILLAKNLYIEILQARDNLAISTESIRLLELQKAQAEQFYLQGVKAKSDLLSVEVMLANAKVTQSNDKNLLHYATLVLQKLIMQEVDTQTLEEIGLQSLEALSFDRERLLNIMLSHRSEYLYMQEMIASIENQKNALYGNFLPTLDVSFSKRWYSNDVSVLNRFGTNLQSQARLSMSWNFFNGFSDMYAIESKRYEILATKSKLSDLKKEMILSLDKALDDLAIAKEQYSISQKAITLAEENYRITQNRYQQNIETSRELLNVEVALNQARLHFNQSQHRINLALANLERIVQNPLLFLD</sequence>
<evidence type="ECO:0000256" key="4">
    <source>
        <dbReference type="ARBA" id="ARBA00022452"/>
    </source>
</evidence>
<dbReference type="RefSeq" id="WP_115570287.1">
    <property type="nucleotide sequence ID" value="NZ_NXLT01000001.1"/>
</dbReference>
<evidence type="ECO:0008006" key="10">
    <source>
        <dbReference type="Google" id="ProtNLM"/>
    </source>
</evidence>
<evidence type="ECO:0000256" key="6">
    <source>
        <dbReference type="ARBA" id="ARBA00023136"/>
    </source>
</evidence>
<dbReference type="GO" id="GO:0009279">
    <property type="term" value="C:cell outer membrane"/>
    <property type="evidence" value="ECO:0007669"/>
    <property type="project" value="UniProtKB-SubCell"/>
</dbReference>
<dbReference type="EMBL" id="NXLT01000001">
    <property type="protein sequence ID" value="RDU68326.1"/>
    <property type="molecule type" value="Genomic_DNA"/>
</dbReference>
<evidence type="ECO:0000313" key="8">
    <source>
        <dbReference type="EMBL" id="RDU68326.1"/>
    </source>
</evidence>
<organism evidence="8 9">
    <name type="scientific">Helicobacter equorum</name>
    <dbReference type="NCBI Taxonomy" id="361872"/>
    <lineage>
        <taxon>Bacteria</taxon>
        <taxon>Pseudomonadati</taxon>
        <taxon>Campylobacterota</taxon>
        <taxon>Epsilonproteobacteria</taxon>
        <taxon>Campylobacterales</taxon>
        <taxon>Helicobacteraceae</taxon>
        <taxon>Helicobacter</taxon>
    </lineage>
</organism>
<comment type="similarity">
    <text evidence="2">Belongs to the outer membrane factor (OMF) (TC 1.B.17) family.</text>
</comment>
<evidence type="ECO:0000256" key="5">
    <source>
        <dbReference type="ARBA" id="ARBA00022692"/>
    </source>
</evidence>
<dbReference type="GO" id="GO:1990281">
    <property type="term" value="C:efflux pump complex"/>
    <property type="evidence" value="ECO:0007669"/>
    <property type="project" value="TreeGrafter"/>
</dbReference>
<accession>A0A3D8ITR4</accession>
<dbReference type="OrthoDB" id="9780675at2"/>
<evidence type="ECO:0000256" key="2">
    <source>
        <dbReference type="ARBA" id="ARBA00007613"/>
    </source>
</evidence>
<reference evidence="8 9" key="1">
    <citation type="submission" date="2018-04" db="EMBL/GenBank/DDBJ databases">
        <title>Novel Campyloabacter and Helicobacter Species and Strains.</title>
        <authorList>
            <person name="Mannion A.J."/>
            <person name="Shen Z."/>
            <person name="Fox J.G."/>
        </authorList>
    </citation>
    <scope>NUCLEOTIDE SEQUENCE [LARGE SCALE GENOMIC DNA]</scope>
    <source>
        <strain evidence="8 9">MIT 12-6600</strain>
    </source>
</reference>
<comment type="caution">
    <text evidence="8">The sequence shown here is derived from an EMBL/GenBank/DDBJ whole genome shotgun (WGS) entry which is preliminary data.</text>
</comment>
<name>A0A3D8ITR4_9HELI</name>
<dbReference type="Gene3D" id="1.20.1600.10">
    <property type="entry name" value="Outer membrane efflux proteins (OEP)"/>
    <property type="match status" value="1"/>
</dbReference>
<protein>
    <recommendedName>
        <fullName evidence="10">TolC family protein</fullName>
    </recommendedName>
</protein>
<keyword evidence="5" id="KW-0812">Transmembrane</keyword>
<keyword evidence="7" id="KW-0998">Cell outer membrane</keyword>
<comment type="subcellular location">
    <subcellularLocation>
        <location evidence="1">Cell outer membrane</location>
    </subcellularLocation>
</comment>
<keyword evidence="4" id="KW-1134">Transmembrane beta strand</keyword>
<dbReference type="InterPro" id="IPR051906">
    <property type="entry name" value="TolC-like"/>
</dbReference>
<dbReference type="AlphaFoldDB" id="A0A3D8ITR4"/>
<keyword evidence="3" id="KW-0813">Transport</keyword>
<keyword evidence="6" id="KW-0472">Membrane</keyword>
<dbReference type="InterPro" id="IPR003423">
    <property type="entry name" value="OMP_efflux"/>
</dbReference>
<dbReference type="GO" id="GO:0015562">
    <property type="term" value="F:efflux transmembrane transporter activity"/>
    <property type="evidence" value="ECO:0007669"/>
    <property type="project" value="InterPro"/>
</dbReference>
<dbReference type="PANTHER" id="PTHR30026:SF20">
    <property type="entry name" value="OUTER MEMBRANE PROTEIN TOLC"/>
    <property type="match status" value="1"/>
</dbReference>
<dbReference type="GO" id="GO:0015288">
    <property type="term" value="F:porin activity"/>
    <property type="evidence" value="ECO:0007669"/>
    <property type="project" value="TreeGrafter"/>
</dbReference>
<dbReference type="SUPFAM" id="SSF56954">
    <property type="entry name" value="Outer membrane efflux proteins (OEP)"/>
    <property type="match status" value="1"/>
</dbReference>